<dbReference type="InterPro" id="IPR039650">
    <property type="entry name" value="HdrA-like"/>
</dbReference>
<keyword evidence="4" id="KW-0408">Iron</keyword>
<organism evidence="6 7">
    <name type="scientific">Cohnella abietis</name>
    <dbReference type="NCBI Taxonomy" id="2507935"/>
    <lineage>
        <taxon>Bacteria</taxon>
        <taxon>Bacillati</taxon>
        <taxon>Bacillota</taxon>
        <taxon>Bacilli</taxon>
        <taxon>Bacillales</taxon>
        <taxon>Paenibacillaceae</taxon>
        <taxon>Cohnella</taxon>
    </lineage>
</organism>
<keyword evidence="2" id="KW-0479">Metal-binding</keyword>
<dbReference type="Proteomes" id="UP000289856">
    <property type="component" value="Chromosome"/>
</dbReference>
<evidence type="ECO:0000313" key="7">
    <source>
        <dbReference type="Proteomes" id="UP000289856"/>
    </source>
</evidence>
<dbReference type="Pfam" id="PF12831">
    <property type="entry name" value="FAD_oxidored"/>
    <property type="match status" value="1"/>
</dbReference>
<evidence type="ECO:0000256" key="3">
    <source>
        <dbReference type="ARBA" id="ARBA00023002"/>
    </source>
</evidence>
<evidence type="ECO:0000256" key="2">
    <source>
        <dbReference type="ARBA" id="ARBA00022723"/>
    </source>
</evidence>
<protein>
    <recommendedName>
        <fullName evidence="8">FAD-dependent oxidoreductase</fullName>
    </recommendedName>
</protein>
<dbReference type="PANTHER" id="PTHR43498:SF1">
    <property type="entry name" value="COB--COM HETERODISULFIDE REDUCTASE IRON-SULFUR SUBUNIT A"/>
    <property type="match status" value="1"/>
</dbReference>
<dbReference type="GO" id="GO:0051539">
    <property type="term" value="F:4 iron, 4 sulfur cluster binding"/>
    <property type="evidence" value="ECO:0007669"/>
    <property type="project" value="UniProtKB-KW"/>
</dbReference>
<evidence type="ECO:0000313" key="6">
    <source>
        <dbReference type="EMBL" id="BBI31098.1"/>
    </source>
</evidence>
<evidence type="ECO:0008006" key="8">
    <source>
        <dbReference type="Google" id="ProtNLM"/>
    </source>
</evidence>
<dbReference type="InterPro" id="IPR036188">
    <property type="entry name" value="FAD/NAD-bd_sf"/>
</dbReference>
<dbReference type="GO" id="GO:0016491">
    <property type="term" value="F:oxidoreductase activity"/>
    <property type="evidence" value="ECO:0007669"/>
    <property type="project" value="UniProtKB-KW"/>
</dbReference>
<keyword evidence="3" id="KW-0560">Oxidoreductase</keyword>
<accession>A0A3T1CZ49</accession>
<keyword evidence="7" id="KW-1185">Reference proteome</keyword>
<gene>
    <name evidence="6" type="ORF">KCTCHS21_04970</name>
</gene>
<evidence type="ECO:0000256" key="1">
    <source>
        <dbReference type="ARBA" id="ARBA00022485"/>
    </source>
</evidence>
<keyword evidence="5" id="KW-0411">Iron-sulfur</keyword>
<dbReference type="KEGG" id="cohn:KCTCHS21_04970"/>
<dbReference type="GO" id="GO:0046872">
    <property type="term" value="F:metal ion binding"/>
    <property type="evidence" value="ECO:0007669"/>
    <property type="project" value="UniProtKB-KW"/>
</dbReference>
<evidence type="ECO:0000256" key="4">
    <source>
        <dbReference type="ARBA" id="ARBA00023004"/>
    </source>
</evidence>
<sequence length="628" mass="70466">MSQMRRKNYAWVNLIVILCLLMVIPQTQAYAFQSNMNREYVLTSVQTVKSSYDVIVVGTDPEGVIAAVSAARNKLKVLLIDDRPRNILGGLMTLGWLNSLDLNKSPRVSRDFPAHFLNQGLFQEWYNLIGGTSFDVNRAANALNKMVVNEKNIETMLNVKNMEPIMNGNKIEGIRFVSKSGQNQIVHARAIIDATQDADLAAAAGVDYTISREDLGEPDARVAVTLVFRMSGVTDKIWNDLKKRKGANGDDKSIWGYADAREYVSSNPTRVKIRSLNIGRQEDGSLLINTMQIYNIDPLKPASMKEAFDIGNKEAPLIVDFLKKKYKEFSKLEYAGTAPELYVRESRHIKGEYRLTMADLMENRDHWDAIAYGAYEVDVQSMTHQYAGSIVMKPQQYGVPFRSLVPLKVDGLLVVGRSASFDTLPHGSARVIPLGMATAEAAGLAAKLAKDNNMTFRELSKSKEKIAELRKKLTKQGMDLRMVKVDKPLYTKHKDYPGLLTAASIFITVGGYSNTGWKLDEQMNPLRFYYSIQPFYKMFPKQFPKKSVLKIPDLNPHDPITLERAAYIIALSTGIETKPETALQDLLKHSWVSKDTVKGIKDPAKLTNGDSFMIIRDVLKNFAGIEFK</sequence>
<dbReference type="OrthoDB" id="9777740at2"/>
<dbReference type="PANTHER" id="PTHR43498">
    <property type="entry name" value="FERREDOXIN:COB-COM HETERODISULFIDE REDUCTASE SUBUNIT A"/>
    <property type="match status" value="1"/>
</dbReference>
<dbReference type="EMBL" id="AP019400">
    <property type="protein sequence ID" value="BBI31098.1"/>
    <property type="molecule type" value="Genomic_DNA"/>
</dbReference>
<proteinExistence type="predicted"/>
<dbReference type="SUPFAM" id="SSF51905">
    <property type="entry name" value="FAD/NAD(P)-binding domain"/>
    <property type="match status" value="1"/>
</dbReference>
<keyword evidence="1" id="KW-0004">4Fe-4S</keyword>
<dbReference type="Gene3D" id="3.50.50.60">
    <property type="entry name" value="FAD/NAD(P)-binding domain"/>
    <property type="match status" value="1"/>
</dbReference>
<name>A0A3T1CZ49_9BACL</name>
<reference evidence="6 7" key="1">
    <citation type="submission" date="2019-01" db="EMBL/GenBank/DDBJ databases">
        <title>Complete genome sequence of Cohnella hallensis HS21 isolated from Korean fir (Abies koreana) rhizospheric soil.</title>
        <authorList>
            <person name="Jiang L."/>
            <person name="Kang S.W."/>
            <person name="Kim S."/>
            <person name="Jung J."/>
            <person name="Kim C.Y."/>
            <person name="Kim D.H."/>
            <person name="Kim S.W."/>
            <person name="Lee J."/>
        </authorList>
    </citation>
    <scope>NUCLEOTIDE SEQUENCE [LARGE SCALE GENOMIC DNA]</scope>
    <source>
        <strain evidence="6 7">HS21</strain>
    </source>
</reference>
<evidence type="ECO:0000256" key="5">
    <source>
        <dbReference type="ARBA" id="ARBA00023014"/>
    </source>
</evidence>
<dbReference type="AlphaFoldDB" id="A0A3T1CZ49"/>